<evidence type="ECO:0000313" key="4">
    <source>
        <dbReference type="EMBL" id="KAG9942522.1"/>
    </source>
</evidence>
<evidence type="ECO:0000259" key="3">
    <source>
        <dbReference type="Pfam" id="PF00144"/>
    </source>
</evidence>
<sequence>SQVMAMRTLENDINEAIKAKKIAGCVLLAASHDDRYNYSKAFGQRSMEADSHALQTTDVFALISCGKLLVSIATLQLVERNLVSLDTDVGALIPELACQSILTGFTHEGLPMQQQRREPIRVRDLLTHVVGLSCFDPLLVRYFESQGRTPLQETTVAQRFAVPLLAEVGASFHYGPSFDWLGRIVEILTGVSLDTYVQNNICNPLNIKDIFFSMKNLKQVQERLVSTSMLAEGGVMKPNTQGSINDIITECFGGQSGHANLESFLTVLRSLTANDGKLLQQGTVDMMFRPQLGKESKLALNKQIKERSGLVHLFTGPEEGDYDWNFAGRVRVQDGKPEFTDWFGMMNTYWFIDHKRGICGIFGTQSLPMGEPESMELCRRWVQQTTSQ</sequence>
<feature type="non-terminal residue" evidence="4">
    <location>
        <position position="388"/>
    </location>
</feature>
<organism evidence="4 5">
    <name type="scientific">Aureobasidium melanogenum</name>
    <name type="common">Aureobasidium pullulans var. melanogenum</name>
    <dbReference type="NCBI Taxonomy" id="46634"/>
    <lineage>
        <taxon>Eukaryota</taxon>
        <taxon>Fungi</taxon>
        <taxon>Dikarya</taxon>
        <taxon>Ascomycota</taxon>
        <taxon>Pezizomycotina</taxon>
        <taxon>Dothideomycetes</taxon>
        <taxon>Dothideomycetidae</taxon>
        <taxon>Dothideales</taxon>
        <taxon>Saccotheciaceae</taxon>
        <taxon>Aureobasidium</taxon>
    </lineage>
</organism>
<dbReference type="Pfam" id="PF00144">
    <property type="entry name" value="Beta-lactamase"/>
    <property type="match status" value="1"/>
</dbReference>
<keyword evidence="5" id="KW-1185">Reference proteome</keyword>
<dbReference type="PANTHER" id="PTHR43283">
    <property type="entry name" value="BETA-LACTAMASE-RELATED"/>
    <property type="match status" value="1"/>
</dbReference>
<feature type="domain" description="Beta-lactamase-related" evidence="3">
    <location>
        <begin position="24"/>
        <end position="369"/>
    </location>
</feature>
<accession>A0A9P8JKW6</accession>
<evidence type="ECO:0000256" key="2">
    <source>
        <dbReference type="ARBA" id="ARBA00022801"/>
    </source>
</evidence>
<evidence type="ECO:0000313" key="5">
    <source>
        <dbReference type="Proteomes" id="UP000729357"/>
    </source>
</evidence>
<keyword evidence="2" id="KW-0378">Hydrolase</keyword>
<proteinExistence type="inferred from homology"/>
<gene>
    <name evidence="4" type="ORF">KCU98_g18738</name>
</gene>
<dbReference type="PANTHER" id="PTHR43283:SF17">
    <property type="entry name" value="(LOVD), PUTATIVE (AFU_ORTHOLOGUE AFUA_5G00920)-RELATED"/>
    <property type="match status" value="1"/>
</dbReference>
<dbReference type="InterPro" id="IPR050789">
    <property type="entry name" value="Diverse_Enzym_Activities"/>
</dbReference>
<dbReference type="Gene3D" id="3.40.710.10">
    <property type="entry name" value="DD-peptidase/beta-lactamase superfamily"/>
    <property type="match status" value="1"/>
</dbReference>
<protein>
    <submittedName>
        <fullName evidence="4">Beta-lactamase</fullName>
    </submittedName>
</protein>
<reference evidence="4" key="2">
    <citation type="submission" date="2021-08" db="EMBL/GenBank/DDBJ databases">
        <authorList>
            <person name="Gostincar C."/>
            <person name="Sun X."/>
            <person name="Song Z."/>
            <person name="Gunde-Cimerman N."/>
        </authorList>
    </citation>
    <scope>NUCLEOTIDE SEQUENCE</scope>
    <source>
        <strain evidence="4">EXF-9298</strain>
    </source>
</reference>
<dbReference type="GO" id="GO:0016787">
    <property type="term" value="F:hydrolase activity"/>
    <property type="evidence" value="ECO:0007669"/>
    <property type="project" value="UniProtKB-KW"/>
</dbReference>
<dbReference type="InterPro" id="IPR001466">
    <property type="entry name" value="Beta-lactam-related"/>
</dbReference>
<dbReference type="InterPro" id="IPR012338">
    <property type="entry name" value="Beta-lactam/transpept-like"/>
</dbReference>
<feature type="non-terminal residue" evidence="4">
    <location>
        <position position="1"/>
    </location>
</feature>
<comment type="similarity">
    <text evidence="1">Belongs to the class-A beta-lactamase family.</text>
</comment>
<evidence type="ECO:0000256" key="1">
    <source>
        <dbReference type="ARBA" id="ARBA00009009"/>
    </source>
</evidence>
<dbReference type="Proteomes" id="UP000729357">
    <property type="component" value="Unassembled WGS sequence"/>
</dbReference>
<name>A0A9P8JKW6_AURME</name>
<reference evidence="4" key="1">
    <citation type="journal article" date="2021" name="J Fungi (Basel)">
        <title>Virulence traits and population genomics of the black yeast Aureobasidium melanogenum.</title>
        <authorList>
            <person name="Cernosa A."/>
            <person name="Sun X."/>
            <person name="Gostincar C."/>
            <person name="Fang C."/>
            <person name="Gunde-Cimerman N."/>
            <person name="Song Z."/>
        </authorList>
    </citation>
    <scope>NUCLEOTIDE SEQUENCE</scope>
    <source>
        <strain evidence="4">EXF-9298</strain>
    </source>
</reference>
<dbReference type="EMBL" id="JAHFXS010005121">
    <property type="protein sequence ID" value="KAG9942522.1"/>
    <property type="molecule type" value="Genomic_DNA"/>
</dbReference>
<dbReference type="SUPFAM" id="SSF56601">
    <property type="entry name" value="beta-lactamase/transpeptidase-like"/>
    <property type="match status" value="1"/>
</dbReference>
<dbReference type="AlphaFoldDB" id="A0A9P8JKW6"/>
<comment type="caution">
    <text evidence="4">The sequence shown here is derived from an EMBL/GenBank/DDBJ whole genome shotgun (WGS) entry which is preliminary data.</text>
</comment>